<evidence type="ECO:0000313" key="1">
    <source>
        <dbReference type="EMBL" id="OGK02533.1"/>
    </source>
</evidence>
<dbReference type="Proteomes" id="UP000179243">
    <property type="component" value="Unassembled WGS sequence"/>
</dbReference>
<evidence type="ECO:0000313" key="2">
    <source>
        <dbReference type="Proteomes" id="UP000179243"/>
    </source>
</evidence>
<organism evidence="1 2">
    <name type="scientific">Candidatus Raymondbacteria bacterium RIFOXYD12_FULL_49_13</name>
    <dbReference type="NCBI Taxonomy" id="1817890"/>
    <lineage>
        <taxon>Bacteria</taxon>
        <taxon>Raymondiibacteriota</taxon>
    </lineage>
</organism>
<protein>
    <submittedName>
        <fullName evidence="1">Uncharacterized protein</fullName>
    </submittedName>
</protein>
<sequence length="67" mass="6903">MMSGVAAGWYTVVDDNYTGFLGTAGDTLVFTGVLGLDTVSGTFVVATDTCRCHVEKVSGPDTLVLGL</sequence>
<proteinExistence type="predicted"/>
<gene>
    <name evidence="1" type="ORF">A2519_12075</name>
</gene>
<dbReference type="EMBL" id="MFYX01000106">
    <property type="protein sequence ID" value="OGK02533.1"/>
    <property type="molecule type" value="Genomic_DNA"/>
</dbReference>
<accession>A0A1F7F7G4</accession>
<reference evidence="1 2" key="1">
    <citation type="journal article" date="2016" name="Nat. Commun.">
        <title>Thousands of microbial genomes shed light on interconnected biogeochemical processes in an aquifer system.</title>
        <authorList>
            <person name="Anantharaman K."/>
            <person name="Brown C.T."/>
            <person name="Hug L.A."/>
            <person name="Sharon I."/>
            <person name="Castelle C.J."/>
            <person name="Probst A.J."/>
            <person name="Thomas B.C."/>
            <person name="Singh A."/>
            <person name="Wilkins M.J."/>
            <person name="Karaoz U."/>
            <person name="Brodie E.L."/>
            <person name="Williams K.H."/>
            <person name="Hubbard S.S."/>
            <person name="Banfield J.F."/>
        </authorList>
    </citation>
    <scope>NUCLEOTIDE SEQUENCE [LARGE SCALE GENOMIC DNA]</scope>
</reference>
<name>A0A1F7F7G4_UNCRA</name>
<dbReference type="AlphaFoldDB" id="A0A1F7F7G4"/>
<comment type="caution">
    <text evidence="1">The sequence shown here is derived from an EMBL/GenBank/DDBJ whole genome shotgun (WGS) entry which is preliminary data.</text>
</comment>